<proteinExistence type="predicted"/>
<dbReference type="PIR" id="C97104">
    <property type="entry name" value="C97104"/>
</dbReference>
<keyword evidence="2" id="KW-1185">Reference proteome</keyword>
<dbReference type="STRING" id="272562.CA_C1656"/>
<name>Q97II5_CLOAB</name>
<dbReference type="KEGG" id="cac:CA_C1656"/>
<evidence type="ECO:0000313" key="2">
    <source>
        <dbReference type="Proteomes" id="UP000000814"/>
    </source>
</evidence>
<dbReference type="AlphaFoldDB" id="Q97II5"/>
<protein>
    <recommendedName>
        <fullName evidence="3">SseB protein N-terminal domain-containing protein</fullName>
    </recommendedName>
</protein>
<dbReference type="OrthoDB" id="1932004at2"/>
<gene>
    <name evidence="1" type="ordered locus">CA_C1656</name>
</gene>
<evidence type="ECO:0000313" key="1">
    <source>
        <dbReference type="EMBL" id="AAK79622.1"/>
    </source>
</evidence>
<dbReference type="GeneID" id="44998152"/>
<dbReference type="HOGENOM" id="CLU_1248542_0_0_9"/>
<dbReference type="RefSeq" id="WP_010964963.1">
    <property type="nucleotide sequence ID" value="NC_003030.1"/>
</dbReference>
<sequence length="230" mass="27091">MVQKEIKAFLERCSMSDKKADYVFPNLAKMAKFYYVPTSSSDFSEVQRFIQLDDGKKYAVIFTDIKLAEEFCKNHSYKDNIHEVSAVEILKGILALRNIEGLSLNFKDKSQLVLNRKLIRLLFREYLLQEFYIKGGAWCLFKNRSYVTYEVAKGIKSIPIFAEKEEALRCRRIFKEKATVEFLTWRDIIDFTFKTKLEYLIYAPDAPHVTFLKHPYFSWLYESASLAMNN</sequence>
<reference evidence="1 2" key="1">
    <citation type="journal article" date="2001" name="J. Bacteriol.">
        <title>Genome sequence and comparative analysis of the solvent-producing bacterium Clostridium acetobutylicum.</title>
        <authorList>
            <person name="Nolling J."/>
            <person name="Breton G."/>
            <person name="Omelchenko M.V."/>
            <person name="Makarova K.S."/>
            <person name="Zeng Q."/>
            <person name="Gibson R."/>
            <person name="Lee H.M."/>
            <person name="Dubois J."/>
            <person name="Qiu D."/>
            <person name="Hitti J."/>
            <person name="Wolf Y.I."/>
            <person name="Tatusov R.L."/>
            <person name="Sabathe F."/>
            <person name="Doucette-Stamm L."/>
            <person name="Soucaille P."/>
            <person name="Daly M.J."/>
            <person name="Bennett G.N."/>
            <person name="Koonin E.V."/>
            <person name="Smith D.R."/>
        </authorList>
    </citation>
    <scope>NUCLEOTIDE SEQUENCE [LARGE SCALE GENOMIC DNA]</scope>
    <source>
        <strain evidence="2">ATCC 824 / DSM 792 / JCM 1419 / LMG 5710 / VKM B-1787</strain>
    </source>
</reference>
<dbReference type="PATRIC" id="fig|272562.8.peg.1860"/>
<organism evidence="1 2">
    <name type="scientific">Clostridium acetobutylicum (strain ATCC 824 / DSM 792 / JCM 1419 / IAM 19013 / LMG 5710 / NBRC 13948 / NRRL B-527 / VKM B-1787 / 2291 / W)</name>
    <dbReference type="NCBI Taxonomy" id="272562"/>
    <lineage>
        <taxon>Bacteria</taxon>
        <taxon>Bacillati</taxon>
        <taxon>Bacillota</taxon>
        <taxon>Clostridia</taxon>
        <taxon>Eubacteriales</taxon>
        <taxon>Clostridiaceae</taxon>
        <taxon>Clostridium</taxon>
    </lineage>
</organism>
<dbReference type="EMBL" id="AE001437">
    <property type="protein sequence ID" value="AAK79622.1"/>
    <property type="molecule type" value="Genomic_DNA"/>
</dbReference>
<evidence type="ECO:0008006" key="3">
    <source>
        <dbReference type="Google" id="ProtNLM"/>
    </source>
</evidence>
<dbReference type="Proteomes" id="UP000000814">
    <property type="component" value="Chromosome"/>
</dbReference>
<accession>Q97II5</accession>